<evidence type="ECO:0008006" key="6">
    <source>
        <dbReference type="Google" id="ProtNLM"/>
    </source>
</evidence>
<feature type="region of interest" description="Disordered" evidence="3">
    <location>
        <begin position="1"/>
        <end position="27"/>
    </location>
</feature>
<evidence type="ECO:0000256" key="3">
    <source>
        <dbReference type="SAM" id="MobiDB-lite"/>
    </source>
</evidence>
<keyword evidence="5" id="KW-1185">Reference proteome</keyword>
<dbReference type="Gene3D" id="1.20.5.430">
    <property type="match status" value="1"/>
</dbReference>
<dbReference type="Pfam" id="PF06825">
    <property type="entry name" value="HSBP1"/>
    <property type="match status" value="1"/>
</dbReference>
<dbReference type="InterPro" id="IPR009643">
    <property type="entry name" value="HS1-bd"/>
</dbReference>
<evidence type="ECO:0000256" key="2">
    <source>
        <dbReference type="SAM" id="Coils"/>
    </source>
</evidence>
<dbReference type="PANTHER" id="PTHR19424">
    <property type="entry name" value="HEAT SHOCK FACTOR BINDING PROTEIN 1"/>
    <property type="match status" value="1"/>
</dbReference>
<comment type="similarity">
    <text evidence="1">Belongs to the HSBP1 family.</text>
</comment>
<dbReference type="GO" id="GO:0005634">
    <property type="term" value="C:nucleus"/>
    <property type="evidence" value="ECO:0007669"/>
    <property type="project" value="TreeGrafter"/>
</dbReference>
<dbReference type="PANTHER" id="PTHR19424:SF0">
    <property type="entry name" value="HEAT SHOCK FACTOR BINDING PROTEIN 1"/>
    <property type="match status" value="1"/>
</dbReference>
<evidence type="ECO:0000313" key="4">
    <source>
        <dbReference type="EMBL" id="KAF1989886.1"/>
    </source>
</evidence>
<reference evidence="4" key="1">
    <citation type="journal article" date="2020" name="Stud. Mycol.">
        <title>101 Dothideomycetes genomes: a test case for predicting lifestyles and emergence of pathogens.</title>
        <authorList>
            <person name="Haridas S."/>
            <person name="Albert R."/>
            <person name="Binder M."/>
            <person name="Bloem J."/>
            <person name="Labutti K."/>
            <person name="Salamov A."/>
            <person name="Andreopoulos B."/>
            <person name="Baker S."/>
            <person name="Barry K."/>
            <person name="Bills G."/>
            <person name="Bluhm B."/>
            <person name="Cannon C."/>
            <person name="Castanera R."/>
            <person name="Culley D."/>
            <person name="Daum C."/>
            <person name="Ezra D."/>
            <person name="Gonzalez J."/>
            <person name="Henrissat B."/>
            <person name="Kuo A."/>
            <person name="Liang C."/>
            <person name="Lipzen A."/>
            <person name="Lutzoni F."/>
            <person name="Magnuson J."/>
            <person name="Mondo S."/>
            <person name="Nolan M."/>
            <person name="Ohm R."/>
            <person name="Pangilinan J."/>
            <person name="Park H.-J."/>
            <person name="Ramirez L."/>
            <person name="Alfaro M."/>
            <person name="Sun H."/>
            <person name="Tritt A."/>
            <person name="Yoshinaga Y."/>
            <person name="Zwiers L.-H."/>
            <person name="Turgeon B."/>
            <person name="Goodwin S."/>
            <person name="Spatafora J."/>
            <person name="Crous P."/>
            <person name="Grigoriev I."/>
        </authorList>
    </citation>
    <scope>NUCLEOTIDE SEQUENCE</scope>
    <source>
        <strain evidence="4">CBS 113979</strain>
    </source>
</reference>
<dbReference type="GO" id="GO:0005829">
    <property type="term" value="C:cytosol"/>
    <property type="evidence" value="ECO:0007669"/>
    <property type="project" value="TreeGrafter"/>
</dbReference>
<keyword evidence="2" id="KW-0175">Coiled coil</keyword>
<organism evidence="4 5">
    <name type="scientific">Aulographum hederae CBS 113979</name>
    <dbReference type="NCBI Taxonomy" id="1176131"/>
    <lineage>
        <taxon>Eukaryota</taxon>
        <taxon>Fungi</taxon>
        <taxon>Dikarya</taxon>
        <taxon>Ascomycota</taxon>
        <taxon>Pezizomycotina</taxon>
        <taxon>Dothideomycetes</taxon>
        <taxon>Pleosporomycetidae</taxon>
        <taxon>Aulographales</taxon>
        <taxon>Aulographaceae</taxon>
    </lineage>
</organism>
<feature type="coiled-coil region" evidence="2">
    <location>
        <begin position="47"/>
        <end position="74"/>
    </location>
</feature>
<name>A0A6G1H9I6_9PEZI</name>
<gene>
    <name evidence="4" type="ORF">K402DRAFT_390216</name>
</gene>
<protein>
    <recommendedName>
        <fullName evidence="6">Heat shock factor binding protein 1</fullName>
    </recommendedName>
</protein>
<sequence>MSDPRNSSDSTGKANLETTDTGTATSELSNVVDELLTQLSTKFSTISGDLLAKMDDMSKRLDNLEATIQSQARNNDQGK</sequence>
<evidence type="ECO:0000256" key="1">
    <source>
        <dbReference type="ARBA" id="ARBA00006349"/>
    </source>
</evidence>
<dbReference type="AlphaFoldDB" id="A0A6G1H9I6"/>
<accession>A0A6G1H9I6</accession>
<dbReference type="OrthoDB" id="4159489at2759"/>
<dbReference type="Proteomes" id="UP000800041">
    <property type="component" value="Unassembled WGS sequence"/>
</dbReference>
<dbReference type="EMBL" id="ML977143">
    <property type="protein sequence ID" value="KAF1989886.1"/>
    <property type="molecule type" value="Genomic_DNA"/>
</dbReference>
<proteinExistence type="inferred from homology"/>
<dbReference type="GO" id="GO:0003714">
    <property type="term" value="F:transcription corepressor activity"/>
    <property type="evidence" value="ECO:0007669"/>
    <property type="project" value="InterPro"/>
</dbReference>
<evidence type="ECO:0000313" key="5">
    <source>
        <dbReference type="Proteomes" id="UP000800041"/>
    </source>
</evidence>
<dbReference type="GO" id="GO:0070370">
    <property type="term" value="P:cellular heat acclimation"/>
    <property type="evidence" value="ECO:0007669"/>
    <property type="project" value="TreeGrafter"/>
</dbReference>